<dbReference type="EMBL" id="CU466930">
    <property type="protein sequence ID" value="CAO80247.1"/>
    <property type="molecule type" value="Genomic_DNA"/>
</dbReference>
<reference evidence="7 8" key="1">
    <citation type="journal article" date="2008" name="J. Bacteriol.">
        <title>'Candidatus Cloacamonas acidaminovorans': genome sequence reconstruction provides a first glimpse of a new bacterial division.</title>
        <authorList>
            <person name="Pelletier E."/>
            <person name="Kreimeyer A."/>
            <person name="Bocs S."/>
            <person name="Rouy Z."/>
            <person name="Gyapay G."/>
            <person name="Chouari R."/>
            <person name="Riviere D."/>
            <person name="Ganesan A."/>
            <person name="Daegelen P."/>
            <person name="Sghir A."/>
            <person name="Cohen G.N."/>
            <person name="Medigue C."/>
            <person name="Weissenbach J."/>
            <person name="Le Paslier D."/>
        </authorList>
    </citation>
    <scope>NUCLEOTIDE SEQUENCE [LARGE SCALE GENOMIC DNA]</scope>
    <source>
        <strain evidence="8">Evry</strain>
    </source>
</reference>
<comment type="function">
    <text evidence="3 4">Catalyzes the conversion of N5-carboxyaminoimidazole ribonucleotide (N5-CAIR) to 4-carboxy-5-aminoimidazole ribonucleotide (CAIR).</text>
</comment>
<dbReference type="PANTHER" id="PTHR23046:SF2">
    <property type="entry name" value="PHOSPHORIBOSYLAMINOIMIDAZOLE CARBOXYLASE"/>
    <property type="match status" value="1"/>
</dbReference>
<dbReference type="UniPathway" id="UPA00074">
    <property type="reaction ID" value="UER00943"/>
</dbReference>
<dbReference type="HAMAP" id="MF_01929">
    <property type="entry name" value="PurE_classI"/>
    <property type="match status" value="1"/>
</dbReference>
<evidence type="ECO:0000256" key="2">
    <source>
        <dbReference type="ARBA" id="ARBA00023235"/>
    </source>
</evidence>
<comment type="pathway">
    <text evidence="3 4">Purine metabolism; IMP biosynthesis via de novo pathway; 5-amino-1-(5-phospho-D-ribosyl)imidazole-4-carboxylate from 5-amino-1-(5-phospho-D-ribosyl)imidazole (N5-CAIR route): step 2/2.</text>
</comment>
<keyword evidence="8" id="KW-1185">Reference proteome</keyword>
<dbReference type="PIRSF" id="PIRSF001338">
    <property type="entry name" value="AIR_carboxylase"/>
    <property type="match status" value="1"/>
</dbReference>
<dbReference type="SUPFAM" id="SSF52255">
    <property type="entry name" value="N5-CAIR mutase (phosphoribosylaminoimidazole carboxylase, PurE)"/>
    <property type="match status" value="1"/>
</dbReference>
<accession>B0VG29</accession>
<dbReference type="HOGENOM" id="CLU_094982_2_0_0"/>
<evidence type="ECO:0000256" key="5">
    <source>
        <dbReference type="PIRSR" id="PIRSR001338-1"/>
    </source>
</evidence>
<keyword evidence="2 3" id="KW-0413">Isomerase</keyword>
<keyword evidence="1 3" id="KW-0658">Purine biosynthesis</keyword>
<dbReference type="eggNOG" id="COG0041">
    <property type="taxonomic scope" value="Bacteria"/>
</dbReference>
<name>B0VG29_CLOAI</name>
<dbReference type="Proteomes" id="UP000002019">
    <property type="component" value="Chromosome"/>
</dbReference>
<dbReference type="InterPro" id="IPR000031">
    <property type="entry name" value="PurE_dom"/>
</dbReference>
<protein>
    <recommendedName>
        <fullName evidence="3 4">N5-carboxyaminoimidazole ribonucleotide mutase</fullName>
        <shortName evidence="3 4">N5-CAIR mutase</shortName>
        <ecNumber evidence="3 4">5.4.99.18</ecNumber>
    </recommendedName>
    <alternativeName>
        <fullName evidence="3">5-(carboxyamino)imidazole ribonucleotide mutase</fullName>
    </alternativeName>
</protein>
<dbReference type="SMART" id="SM01001">
    <property type="entry name" value="AIRC"/>
    <property type="match status" value="1"/>
</dbReference>
<comment type="similarity">
    <text evidence="3">Belongs to the AIR carboxylase family. Class I subfamily.</text>
</comment>
<feature type="binding site" evidence="3 5">
    <location>
        <position position="41"/>
    </location>
    <ligand>
        <name>substrate</name>
    </ligand>
</feature>
<proteinExistence type="inferred from homology"/>
<dbReference type="InterPro" id="IPR024694">
    <property type="entry name" value="PurE_prokaryotes"/>
</dbReference>
<feature type="binding site" evidence="3 5">
    <location>
        <position position="11"/>
    </location>
    <ligand>
        <name>substrate</name>
    </ligand>
</feature>
<dbReference type="InterPro" id="IPR033747">
    <property type="entry name" value="PurE_ClassI"/>
</dbReference>
<evidence type="ECO:0000256" key="3">
    <source>
        <dbReference type="HAMAP-Rule" id="MF_01929"/>
    </source>
</evidence>
<dbReference type="GO" id="GO:0016829">
    <property type="term" value="F:lyase activity"/>
    <property type="evidence" value="ECO:0007669"/>
    <property type="project" value="UniProtKB-KW"/>
</dbReference>
<dbReference type="RefSeq" id="WP_015424108.1">
    <property type="nucleotide sequence ID" value="NC_020449.1"/>
</dbReference>
<evidence type="ECO:0000313" key="8">
    <source>
        <dbReference type="Proteomes" id="UP000002019"/>
    </source>
</evidence>
<feature type="binding site" evidence="3 5">
    <location>
        <position position="14"/>
    </location>
    <ligand>
        <name>substrate</name>
    </ligand>
</feature>
<gene>
    <name evidence="3 7" type="primary">purE</name>
    <name evidence="7" type="ordered locus">CLOAM0342</name>
</gene>
<dbReference type="EC" id="5.4.99.18" evidence="3 4"/>
<dbReference type="Pfam" id="PF00731">
    <property type="entry name" value="AIRC"/>
    <property type="match status" value="1"/>
</dbReference>
<evidence type="ECO:0000256" key="4">
    <source>
        <dbReference type="PIRNR" id="PIRNR001338"/>
    </source>
</evidence>
<dbReference type="PANTHER" id="PTHR23046">
    <property type="entry name" value="PHOSPHORIBOSYLAMINOIMIDAZOLE CARBOXYLASE CATALYTIC SUBUNIT"/>
    <property type="match status" value="1"/>
</dbReference>
<dbReference type="AlphaFoldDB" id="B0VG29"/>
<keyword evidence="7" id="KW-0456">Lyase</keyword>
<dbReference type="GO" id="GO:0006189">
    <property type="term" value="P:'de novo' IMP biosynthetic process"/>
    <property type="evidence" value="ECO:0007669"/>
    <property type="project" value="UniProtKB-UniRule"/>
</dbReference>
<evidence type="ECO:0000256" key="1">
    <source>
        <dbReference type="ARBA" id="ARBA00022755"/>
    </source>
</evidence>
<feature type="domain" description="PurE" evidence="6">
    <location>
        <begin position="3"/>
        <end position="150"/>
    </location>
</feature>
<comment type="catalytic activity">
    <reaction evidence="3 4">
        <text>5-carboxyamino-1-(5-phospho-D-ribosyl)imidazole + H(+) = 5-amino-1-(5-phospho-D-ribosyl)imidazole-4-carboxylate</text>
        <dbReference type="Rhea" id="RHEA:13193"/>
        <dbReference type="ChEBI" id="CHEBI:15378"/>
        <dbReference type="ChEBI" id="CHEBI:58730"/>
        <dbReference type="ChEBI" id="CHEBI:77657"/>
        <dbReference type="EC" id="5.4.99.18"/>
    </reaction>
</comment>
<dbReference type="OrthoDB" id="9791908at2"/>
<organism evidence="7 8">
    <name type="scientific">Cloacimonas acidaminovorans (strain Evry)</name>
    <dbReference type="NCBI Taxonomy" id="459349"/>
    <lineage>
        <taxon>Bacteria</taxon>
        <taxon>Pseudomonadati</taxon>
        <taxon>Candidatus Cloacimonadota</taxon>
        <taxon>Candidatus Cloacimonadia</taxon>
        <taxon>Candidatus Cloacimonadales</taxon>
        <taxon>Candidatus Cloacimonadaceae</taxon>
        <taxon>Candidatus Cloacimonas</taxon>
    </lineage>
</organism>
<dbReference type="STRING" id="459349.CLOAM0342"/>
<dbReference type="NCBIfam" id="TIGR01162">
    <property type="entry name" value="purE"/>
    <property type="match status" value="1"/>
</dbReference>
<dbReference type="KEGG" id="caci:CLOAM0342"/>
<dbReference type="Gene3D" id="3.40.50.1970">
    <property type="match status" value="1"/>
</dbReference>
<evidence type="ECO:0000313" key="7">
    <source>
        <dbReference type="EMBL" id="CAO80247.1"/>
    </source>
</evidence>
<sequence>MHPQVRIIIGSKSDLEKITPAREILEEFEVSYDLHISSAHRNPEKTIALAQNAKAEGIEIIIAGAGLSAHLPGFIAAHTTLPVIGIPLASGALNGLDALFSIVQMPSGVPVACMAINGAKNAALYAIQILALKDKDLEKKFSAYKKGLEG</sequence>
<evidence type="ECO:0000259" key="6">
    <source>
        <dbReference type="SMART" id="SM01001"/>
    </source>
</evidence>
<dbReference type="GO" id="GO:0034023">
    <property type="term" value="F:5-(carboxyamino)imidazole ribonucleotide mutase activity"/>
    <property type="evidence" value="ECO:0007669"/>
    <property type="project" value="UniProtKB-UniRule"/>
</dbReference>